<evidence type="ECO:0000259" key="17">
    <source>
        <dbReference type="PROSITE" id="PS50172"/>
    </source>
</evidence>
<keyword evidence="12 15" id="KW-0464">Manganese</keyword>
<dbReference type="PANTHER" id="PTHR23389:SF9">
    <property type="entry name" value="DNA LIGASE"/>
    <property type="match status" value="1"/>
</dbReference>
<feature type="domain" description="BRCT" evidence="17">
    <location>
        <begin position="602"/>
        <end position="684"/>
    </location>
</feature>
<dbReference type="SMART" id="SM00278">
    <property type="entry name" value="HhH1"/>
    <property type="match status" value="4"/>
</dbReference>
<dbReference type="SUPFAM" id="SSF52113">
    <property type="entry name" value="BRCT domain"/>
    <property type="match status" value="1"/>
</dbReference>
<dbReference type="Gene3D" id="2.40.50.140">
    <property type="entry name" value="Nucleic acid-binding proteins"/>
    <property type="match status" value="1"/>
</dbReference>
<feature type="binding site" evidence="15">
    <location>
        <begin position="43"/>
        <end position="47"/>
    </location>
    <ligand>
        <name>NAD(+)</name>
        <dbReference type="ChEBI" id="CHEBI:57540"/>
    </ligand>
</feature>
<dbReference type="PANTHER" id="PTHR23389">
    <property type="entry name" value="CHROMOSOME TRANSMISSION FIDELITY FACTOR 18"/>
    <property type="match status" value="1"/>
</dbReference>
<accession>A0A9E9P345</accession>
<evidence type="ECO:0000256" key="10">
    <source>
        <dbReference type="ARBA" id="ARBA00023027"/>
    </source>
</evidence>
<dbReference type="SUPFAM" id="SSF56091">
    <property type="entry name" value="DNA ligase/mRNA capping enzyme, catalytic domain"/>
    <property type="match status" value="1"/>
</dbReference>
<feature type="binding site" evidence="15">
    <location>
        <begin position="92"/>
        <end position="93"/>
    </location>
    <ligand>
        <name>NAD(+)</name>
        <dbReference type="ChEBI" id="CHEBI:57540"/>
    </ligand>
</feature>
<dbReference type="Pfam" id="PF14520">
    <property type="entry name" value="HHH_5"/>
    <property type="match status" value="1"/>
</dbReference>
<evidence type="ECO:0000256" key="5">
    <source>
        <dbReference type="ARBA" id="ARBA00022705"/>
    </source>
</evidence>
<feature type="binding site" evidence="15">
    <location>
        <position position="300"/>
    </location>
    <ligand>
        <name>NAD(+)</name>
        <dbReference type="ChEBI" id="CHEBI:57540"/>
    </ligand>
</feature>
<keyword evidence="19" id="KW-1185">Reference proteome</keyword>
<dbReference type="Pfam" id="PF03119">
    <property type="entry name" value="DNA_ligase_ZBD"/>
    <property type="match status" value="1"/>
</dbReference>
<proteinExistence type="inferred from homology"/>
<feature type="binding site" evidence="15">
    <location>
        <position position="123"/>
    </location>
    <ligand>
        <name>NAD(+)</name>
        <dbReference type="ChEBI" id="CHEBI:57540"/>
    </ligand>
</feature>
<dbReference type="Gene3D" id="3.30.470.30">
    <property type="entry name" value="DNA ligase/mRNA capping enzyme"/>
    <property type="match status" value="1"/>
</dbReference>
<dbReference type="PROSITE" id="PS01056">
    <property type="entry name" value="DNA_LIGASE_N2"/>
    <property type="match status" value="1"/>
</dbReference>
<dbReference type="KEGG" id="ovb:NB640_02860"/>
<dbReference type="Pfam" id="PF12826">
    <property type="entry name" value="HHH_2"/>
    <property type="match status" value="1"/>
</dbReference>
<dbReference type="Gene3D" id="1.10.150.20">
    <property type="entry name" value="5' to 3' exonuclease, C-terminal subdomain"/>
    <property type="match status" value="2"/>
</dbReference>
<keyword evidence="11 15" id="KW-0234">DNA repair</keyword>
<evidence type="ECO:0000256" key="4">
    <source>
        <dbReference type="ARBA" id="ARBA00022598"/>
    </source>
</evidence>
<dbReference type="EMBL" id="CP098242">
    <property type="protein sequence ID" value="WAW10617.1"/>
    <property type="molecule type" value="Genomic_DNA"/>
</dbReference>
<comment type="function">
    <text evidence="1 15">DNA ligase that catalyzes the formation of phosphodiester linkages between 5'-phosphoryl and 3'-hydroxyl groups in double-stranded DNA using NAD as a coenzyme and as the energy source for the reaction. It is essential for DNA replication and repair of damaged DNA.</text>
</comment>
<keyword evidence="5 15" id="KW-0235">DNA replication</keyword>
<evidence type="ECO:0000256" key="8">
    <source>
        <dbReference type="ARBA" id="ARBA00022833"/>
    </source>
</evidence>
<feature type="binding site" evidence="15">
    <location>
        <position position="183"/>
    </location>
    <ligand>
        <name>NAD(+)</name>
        <dbReference type="ChEBI" id="CHEBI:57540"/>
    </ligand>
</feature>
<evidence type="ECO:0000313" key="19">
    <source>
        <dbReference type="Proteomes" id="UP001156215"/>
    </source>
</evidence>
<comment type="cofactor">
    <cofactor evidence="15">
        <name>Mg(2+)</name>
        <dbReference type="ChEBI" id="CHEBI:18420"/>
    </cofactor>
    <cofactor evidence="15">
        <name>Mn(2+)</name>
        <dbReference type="ChEBI" id="CHEBI:29035"/>
    </cofactor>
</comment>
<comment type="caution">
    <text evidence="15">Lacks conserved residue(s) required for the propagation of feature annotation.</text>
</comment>
<dbReference type="GO" id="GO:0006260">
    <property type="term" value="P:DNA replication"/>
    <property type="evidence" value="ECO:0007669"/>
    <property type="project" value="UniProtKB-KW"/>
</dbReference>
<comment type="catalytic activity">
    <reaction evidence="13 15 16">
        <text>NAD(+) + (deoxyribonucleotide)n-3'-hydroxyl + 5'-phospho-(deoxyribonucleotide)m = (deoxyribonucleotide)n+m + AMP + beta-nicotinamide D-nucleotide.</text>
        <dbReference type="EC" id="6.5.1.2"/>
    </reaction>
</comment>
<evidence type="ECO:0000256" key="16">
    <source>
        <dbReference type="RuleBase" id="RU000618"/>
    </source>
</evidence>
<dbReference type="Proteomes" id="UP001156215">
    <property type="component" value="Chromosome"/>
</dbReference>
<dbReference type="AlphaFoldDB" id="A0A9E9P345"/>
<evidence type="ECO:0000256" key="7">
    <source>
        <dbReference type="ARBA" id="ARBA00022763"/>
    </source>
</evidence>
<dbReference type="InterPro" id="IPR012340">
    <property type="entry name" value="NA-bd_OB-fold"/>
</dbReference>
<dbReference type="InterPro" id="IPR001679">
    <property type="entry name" value="DNA_ligase"/>
</dbReference>
<dbReference type="Pfam" id="PF03120">
    <property type="entry name" value="OB_DNA_ligase"/>
    <property type="match status" value="1"/>
</dbReference>
<dbReference type="FunFam" id="1.10.150.20:FF:000006">
    <property type="entry name" value="DNA ligase"/>
    <property type="match status" value="1"/>
</dbReference>
<feature type="binding site" evidence="15">
    <location>
        <position position="146"/>
    </location>
    <ligand>
        <name>NAD(+)</name>
        <dbReference type="ChEBI" id="CHEBI:57540"/>
    </ligand>
</feature>
<keyword evidence="8 15" id="KW-0862">Zinc</keyword>
<evidence type="ECO:0000256" key="9">
    <source>
        <dbReference type="ARBA" id="ARBA00022842"/>
    </source>
</evidence>
<evidence type="ECO:0000313" key="18">
    <source>
        <dbReference type="EMBL" id="WAW10617.1"/>
    </source>
</evidence>
<feature type="binding site" evidence="15">
    <location>
        <position position="324"/>
    </location>
    <ligand>
        <name>NAD(+)</name>
        <dbReference type="ChEBI" id="CHEBI:57540"/>
    </ligand>
</feature>
<sequence>MQEDLFNESAGNHRLRERVDWLRQEINRHNHAYYTLDNPTIPDAEYDRLFRELQEIEAAHPDLVTPDSPTHRVGSVSSTQFEPVTHQVPMLSLQNGLAKEEVEAFDNRVRELLGVEQVEYEAELKFDGLAISLRYENGILVQAATRGDGFTGEDVTANIRTIRSIPLTLTLPDNPDVLDVRGEVLMFKPDFHRLNEMQRAAGQREFINPRNAAAGSLRQKDATVTAGRKLNFFAYGIGALEGEKMPETQSAMLDWLVKAGLPVCTERKVVQGINGLMSFFQAIEAQRDSLPYEIDGLVYKVNSLAEQNRLGFVSRAPRFAIAHKFAAQEALTRVLDIDVQVGRTGALTPVARLEPVFVGGANVTNATLHNEDEVHRKDIRVGDTVIVRRAGDVIPEVVANVPEKRPEGTQVFHLPHTCPVCGSPVVRPEGEIIARCSGGWIRCPAQKKNGLQHFASRKAMNIDGLGEQLVEQLVDKGMVNTAADLYALSLADIAGLERMAEKSAQNLIQALNTSKKTTLARFLYALGIRHVGESTARSLAQYFGSMQALADATEEALLEVEDIGPIVAASLREFFADSLNRDLISALEAHGVSWPEQGGAAEEMLPLSGKTFVLTGTLESMSREVAGEKIQALGGKVTGSVSAKTAYLISGQNPGSKLQRAERLGITILDEKNFCELIHHEKSD</sequence>
<dbReference type="PROSITE" id="PS50172">
    <property type="entry name" value="BRCT"/>
    <property type="match status" value="1"/>
</dbReference>
<dbReference type="FunFam" id="1.10.150.20:FF:000007">
    <property type="entry name" value="DNA ligase"/>
    <property type="match status" value="1"/>
</dbReference>
<dbReference type="SMART" id="SM00532">
    <property type="entry name" value="LIGANc"/>
    <property type="match status" value="1"/>
</dbReference>
<keyword evidence="4 15" id="KW-0436">Ligase</keyword>
<feature type="binding site" evidence="15">
    <location>
        <position position="418"/>
    </location>
    <ligand>
        <name>Zn(2+)</name>
        <dbReference type="ChEBI" id="CHEBI:29105"/>
    </ligand>
</feature>
<name>A0A9E9P345_9BURK</name>
<dbReference type="Pfam" id="PF00533">
    <property type="entry name" value="BRCT"/>
    <property type="match status" value="1"/>
</dbReference>
<evidence type="ECO:0000256" key="14">
    <source>
        <dbReference type="ARBA" id="ARBA00060881"/>
    </source>
</evidence>
<dbReference type="InterPro" id="IPR004150">
    <property type="entry name" value="NAD_DNA_ligase_OB"/>
</dbReference>
<dbReference type="GO" id="GO:0006281">
    <property type="term" value="P:DNA repair"/>
    <property type="evidence" value="ECO:0007669"/>
    <property type="project" value="UniProtKB-KW"/>
</dbReference>
<dbReference type="RefSeq" id="WP_269309643.1">
    <property type="nucleotide sequence ID" value="NZ_CP098242.1"/>
</dbReference>
<evidence type="ECO:0000256" key="1">
    <source>
        <dbReference type="ARBA" id="ARBA00004067"/>
    </source>
</evidence>
<evidence type="ECO:0000256" key="3">
    <source>
        <dbReference type="ARBA" id="ARBA00013308"/>
    </source>
</evidence>
<reference evidence="18" key="1">
    <citation type="journal article" date="2022" name="Front. Microbiol.">
        <title>New perspectives on an old grouping: The genomic and phenotypic variability of Oxalobacter formigenes and the implications for calcium oxalate stone prevention.</title>
        <authorList>
            <person name="Chmiel J.A."/>
            <person name="Carr C."/>
            <person name="Stuivenberg G.A."/>
            <person name="Venema R."/>
            <person name="Chanyi R.M."/>
            <person name="Al K.F."/>
            <person name="Giguere D."/>
            <person name="Say H."/>
            <person name="Akouris P.P."/>
            <person name="Dominguez Romero S.A."/>
            <person name="Kwong A."/>
            <person name="Tai V."/>
            <person name="Koval S.F."/>
            <person name="Razvi H."/>
            <person name="Bjazevic J."/>
            <person name="Burton J.P."/>
        </authorList>
    </citation>
    <scope>NUCLEOTIDE SEQUENCE</scope>
    <source>
        <strain evidence="18">WoOx3</strain>
    </source>
</reference>
<dbReference type="Gene3D" id="6.20.10.30">
    <property type="match status" value="1"/>
</dbReference>
<dbReference type="EC" id="6.5.1.2" evidence="2 15"/>
<dbReference type="InterPro" id="IPR004149">
    <property type="entry name" value="Znf_DNAligase_C4"/>
</dbReference>
<gene>
    <name evidence="15 18" type="primary">ligA</name>
    <name evidence="18" type="ORF">NB640_02860</name>
</gene>
<dbReference type="GO" id="GO:0046872">
    <property type="term" value="F:metal ion binding"/>
    <property type="evidence" value="ECO:0007669"/>
    <property type="project" value="UniProtKB-KW"/>
</dbReference>
<keyword evidence="9 15" id="KW-0460">Magnesium</keyword>
<dbReference type="SMART" id="SM00292">
    <property type="entry name" value="BRCT"/>
    <property type="match status" value="1"/>
</dbReference>
<dbReference type="InterPro" id="IPR041663">
    <property type="entry name" value="DisA/LigA_HHH"/>
</dbReference>
<dbReference type="InterPro" id="IPR036420">
    <property type="entry name" value="BRCT_dom_sf"/>
</dbReference>
<dbReference type="GO" id="GO:0003677">
    <property type="term" value="F:DNA binding"/>
    <property type="evidence" value="ECO:0007669"/>
    <property type="project" value="InterPro"/>
</dbReference>
<comment type="similarity">
    <text evidence="14 15">Belongs to the NAD-dependent DNA ligase family. LigA subfamily.</text>
</comment>
<protein>
    <recommendedName>
        <fullName evidence="3 15">DNA ligase</fullName>
        <ecNumber evidence="2 15">6.5.1.2</ecNumber>
    </recommendedName>
    <alternativeName>
        <fullName evidence="15">Polydeoxyribonucleotide synthase [NAD(+)]</fullName>
    </alternativeName>
</protein>
<keyword evidence="6 15" id="KW-0479">Metal-binding</keyword>
<evidence type="ECO:0000256" key="13">
    <source>
        <dbReference type="ARBA" id="ARBA00034005"/>
    </source>
</evidence>
<dbReference type="GO" id="GO:0005829">
    <property type="term" value="C:cytosol"/>
    <property type="evidence" value="ECO:0007669"/>
    <property type="project" value="TreeGrafter"/>
</dbReference>
<keyword evidence="7 15" id="KW-0227">DNA damage</keyword>
<dbReference type="InterPro" id="IPR013839">
    <property type="entry name" value="DNAligase_adenylation"/>
</dbReference>
<dbReference type="NCBIfam" id="TIGR00575">
    <property type="entry name" value="dnlj"/>
    <property type="match status" value="1"/>
</dbReference>
<dbReference type="CDD" id="cd00114">
    <property type="entry name" value="LIGANc"/>
    <property type="match status" value="1"/>
</dbReference>
<dbReference type="CDD" id="cd17748">
    <property type="entry name" value="BRCT_DNA_ligase_like"/>
    <property type="match status" value="1"/>
</dbReference>
<dbReference type="SUPFAM" id="SSF50249">
    <property type="entry name" value="Nucleic acid-binding proteins"/>
    <property type="match status" value="1"/>
</dbReference>
<dbReference type="InterPro" id="IPR013840">
    <property type="entry name" value="DNAligase_N"/>
</dbReference>
<dbReference type="InterPro" id="IPR003583">
    <property type="entry name" value="Hlx-hairpin-Hlx_DNA-bd_motif"/>
</dbReference>
<feature type="binding site" evidence="15">
    <location>
        <position position="443"/>
    </location>
    <ligand>
        <name>Zn(2+)</name>
        <dbReference type="ChEBI" id="CHEBI:29105"/>
    </ligand>
</feature>
<dbReference type="FunFam" id="2.40.50.140:FF:000012">
    <property type="entry name" value="DNA ligase"/>
    <property type="match status" value="1"/>
</dbReference>
<evidence type="ECO:0000256" key="11">
    <source>
        <dbReference type="ARBA" id="ARBA00023204"/>
    </source>
</evidence>
<evidence type="ECO:0000256" key="6">
    <source>
        <dbReference type="ARBA" id="ARBA00022723"/>
    </source>
</evidence>
<dbReference type="GO" id="GO:0003911">
    <property type="term" value="F:DNA ligase (NAD+) activity"/>
    <property type="evidence" value="ECO:0007669"/>
    <property type="project" value="UniProtKB-UniRule"/>
</dbReference>
<evidence type="ECO:0000256" key="12">
    <source>
        <dbReference type="ARBA" id="ARBA00023211"/>
    </source>
</evidence>
<dbReference type="HAMAP" id="MF_01588">
    <property type="entry name" value="DNA_ligase_A"/>
    <property type="match status" value="1"/>
</dbReference>
<evidence type="ECO:0000256" key="15">
    <source>
        <dbReference type="HAMAP-Rule" id="MF_01588"/>
    </source>
</evidence>
<dbReference type="InterPro" id="IPR010994">
    <property type="entry name" value="RuvA_2-like"/>
</dbReference>
<dbReference type="SUPFAM" id="SSF47781">
    <property type="entry name" value="RuvA domain 2-like"/>
    <property type="match status" value="1"/>
</dbReference>
<organism evidence="18 19">
    <name type="scientific">Oxalobacter vibrioformis</name>
    <dbReference type="NCBI Taxonomy" id="933080"/>
    <lineage>
        <taxon>Bacteria</taxon>
        <taxon>Pseudomonadati</taxon>
        <taxon>Pseudomonadota</taxon>
        <taxon>Betaproteobacteria</taxon>
        <taxon>Burkholderiales</taxon>
        <taxon>Oxalobacteraceae</taxon>
        <taxon>Oxalobacter</taxon>
    </lineage>
</organism>
<feature type="binding site" evidence="15">
    <location>
        <position position="421"/>
    </location>
    <ligand>
        <name>Zn(2+)</name>
        <dbReference type="ChEBI" id="CHEBI:29105"/>
    </ligand>
</feature>
<dbReference type="PIRSF" id="PIRSF001604">
    <property type="entry name" value="LigA"/>
    <property type="match status" value="1"/>
</dbReference>
<dbReference type="Gene3D" id="3.40.50.10190">
    <property type="entry name" value="BRCT domain"/>
    <property type="match status" value="1"/>
</dbReference>
<dbReference type="Gene3D" id="1.10.287.610">
    <property type="entry name" value="Helix hairpin bin"/>
    <property type="match status" value="1"/>
</dbReference>
<dbReference type="InterPro" id="IPR018239">
    <property type="entry name" value="DNA_ligase_AS"/>
</dbReference>
<dbReference type="FunFam" id="3.30.470.30:FF:000001">
    <property type="entry name" value="DNA ligase"/>
    <property type="match status" value="1"/>
</dbReference>
<keyword evidence="10 15" id="KW-0520">NAD</keyword>
<dbReference type="InterPro" id="IPR033136">
    <property type="entry name" value="DNA_ligase_CS"/>
</dbReference>
<dbReference type="PROSITE" id="PS01055">
    <property type="entry name" value="DNA_LIGASE_N1"/>
    <property type="match status" value="1"/>
</dbReference>
<feature type="active site" description="N6-AMP-lysine intermediate" evidence="15">
    <location>
        <position position="125"/>
    </location>
</feature>
<dbReference type="InterPro" id="IPR001357">
    <property type="entry name" value="BRCT_dom"/>
</dbReference>
<dbReference type="FunFam" id="1.10.287.610:FF:000002">
    <property type="entry name" value="DNA ligase"/>
    <property type="match status" value="1"/>
</dbReference>
<dbReference type="NCBIfam" id="NF005932">
    <property type="entry name" value="PRK07956.1"/>
    <property type="match status" value="1"/>
</dbReference>
<dbReference type="Pfam" id="PF01653">
    <property type="entry name" value="DNA_ligase_aden"/>
    <property type="match status" value="1"/>
</dbReference>
<evidence type="ECO:0000256" key="2">
    <source>
        <dbReference type="ARBA" id="ARBA00012722"/>
    </source>
</evidence>